<proteinExistence type="predicted"/>
<protein>
    <submittedName>
        <fullName evidence="1">Uncharacterized protein</fullName>
    </submittedName>
</protein>
<dbReference type="EMBL" id="JAHHUM010001175">
    <property type="protein sequence ID" value="KAK5614074.1"/>
    <property type="molecule type" value="Genomic_DNA"/>
</dbReference>
<dbReference type="AlphaFoldDB" id="A0AAV9RYG5"/>
<keyword evidence="2" id="KW-1185">Reference proteome</keyword>
<evidence type="ECO:0000313" key="2">
    <source>
        <dbReference type="Proteomes" id="UP001311232"/>
    </source>
</evidence>
<organism evidence="1 2">
    <name type="scientific">Crenichthys baileyi</name>
    <name type="common">White River springfish</name>
    <dbReference type="NCBI Taxonomy" id="28760"/>
    <lineage>
        <taxon>Eukaryota</taxon>
        <taxon>Metazoa</taxon>
        <taxon>Chordata</taxon>
        <taxon>Craniata</taxon>
        <taxon>Vertebrata</taxon>
        <taxon>Euteleostomi</taxon>
        <taxon>Actinopterygii</taxon>
        <taxon>Neopterygii</taxon>
        <taxon>Teleostei</taxon>
        <taxon>Neoteleostei</taxon>
        <taxon>Acanthomorphata</taxon>
        <taxon>Ovalentaria</taxon>
        <taxon>Atherinomorphae</taxon>
        <taxon>Cyprinodontiformes</taxon>
        <taxon>Goodeidae</taxon>
        <taxon>Crenichthys</taxon>
    </lineage>
</organism>
<reference evidence="1 2" key="1">
    <citation type="submission" date="2021-06" db="EMBL/GenBank/DDBJ databases">
        <authorList>
            <person name="Palmer J.M."/>
        </authorList>
    </citation>
    <scope>NUCLEOTIDE SEQUENCE [LARGE SCALE GENOMIC DNA]</scope>
    <source>
        <strain evidence="1 2">MEX-2019</strain>
        <tissue evidence="1">Muscle</tissue>
    </source>
</reference>
<evidence type="ECO:0000313" key="1">
    <source>
        <dbReference type="EMBL" id="KAK5614074.1"/>
    </source>
</evidence>
<name>A0AAV9RYG5_9TELE</name>
<comment type="caution">
    <text evidence="1">The sequence shown here is derived from an EMBL/GenBank/DDBJ whole genome shotgun (WGS) entry which is preliminary data.</text>
</comment>
<sequence>MAVSRSQQLHIPSLFHSFYSCLSRLLSLSFFSHISSIASLFLCMLCGWCYLPTSCLSSPPSLTPPVYWTHCVHVISFFASSHFASPRVYSPHVPNSPQNLYLSFNFVILVFARSLLCPPAGVNHLAGCLPPILNTHLCVSESASLPHYTSACALSVATHACRHVPPKRPCPLSEVCACALYTFFHLFIRMRQTLHYCRHTITWPHEGCHK</sequence>
<gene>
    <name evidence="1" type="ORF">CRENBAI_011241</name>
</gene>
<dbReference type="PROSITE" id="PS51257">
    <property type="entry name" value="PROKAR_LIPOPROTEIN"/>
    <property type="match status" value="1"/>
</dbReference>
<accession>A0AAV9RYG5</accession>
<dbReference type="Proteomes" id="UP001311232">
    <property type="component" value="Unassembled WGS sequence"/>
</dbReference>